<sequence length="271" mass="27777">MDNAVPPPPPPFAPPPGPAPVVPPRKSPVYRRWWFIVGAVVLLLCVCGGGVAALNSGGDDASPNSANNAPGEEPKDEAPADDTAAEPETDPYDDEYGTFEAVEKSGSGDTVLKLPAGARAGIVTARHDGSANFIISGLDKDNEPTGDLLVNTIGNYKGSTAFGLSALGEPATFEVKADGDWTITIAPLSAAKALPSPAKGGGDAVYRYDGDAATWDAEHSGQANFIVTQYPLGGFPNLAINEIGKYEGTVAAKAGPSIVTVMADGKWSLTA</sequence>
<keyword evidence="2" id="KW-0812">Transmembrane</keyword>
<dbReference type="AlphaFoldDB" id="A0A841FUJ5"/>
<dbReference type="RefSeq" id="WP_184790228.1">
    <property type="nucleotide sequence ID" value="NZ_BONT01000081.1"/>
</dbReference>
<organism evidence="3 4">
    <name type="scientific">Phytomonospora endophytica</name>
    <dbReference type="NCBI Taxonomy" id="714109"/>
    <lineage>
        <taxon>Bacteria</taxon>
        <taxon>Bacillati</taxon>
        <taxon>Actinomycetota</taxon>
        <taxon>Actinomycetes</taxon>
        <taxon>Micromonosporales</taxon>
        <taxon>Micromonosporaceae</taxon>
        <taxon>Phytomonospora</taxon>
    </lineage>
</organism>
<keyword evidence="2" id="KW-0472">Membrane</keyword>
<gene>
    <name evidence="3" type="ORF">HNR73_005284</name>
</gene>
<feature type="region of interest" description="Disordered" evidence="1">
    <location>
        <begin position="56"/>
        <end position="94"/>
    </location>
</feature>
<feature type="transmembrane region" description="Helical" evidence="2">
    <location>
        <begin position="33"/>
        <end position="54"/>
    </location>
</feature>
<evidence type="ECO:0000313" key="3">
    <source>
        <dbReference type="EMBL" id="MBB6037408.1"/>
    </source>
</evidence>
<evidence type="ECO:0000256" key="1">
    <source>
        <dbReference type="SAM" id="MobiDB-lite"/>
    </source>
</evidence>
<feature type="compositionally biased region" description="Acidic residues" evidence="1">
    <location>
        <begin position="79"/>
        <end position="94"/>
    </location>
</feature>
<proteinExistence type="predicted"/>
<evidence type="ECO:0000256" key="2">
    <source>
        <dbReference type="SAM" id="Phobius"/>
    </source>
</evidence>
<dbReference type="Proteomes" id="UP000548476">
    <property type="component" value="Unassembled WGS sequence"/>
</dbReference>
<accession>A0A841FUJ5</accession>
<dbReference type="EMBL" id="JACHGT010000012">
    <property type="protein sequence ID" value="MBB6037408.1"/>
    <property type="molecule type" value="Genomic_DNA"/>
</dbReference>
<keyword evidence="4" id="KW-1185">Reference proteome</keyword>
<reference evidence="3 4" key="1">
    <citation type="submission" date="2020-08" db="EMBL/GenBank/DDBJ databases">
        <title>Genomic Encyclopedia of Type Strains, Phase IV (KMG-IV): sequencing the most valuable type-strain genomes for metagenomic binning, comparative biology and taxonomic classification.</title>
        <authorList>
            <person name="Goeker M."/>
        </authorList>
    </citation>
    <scope>NUCLEOTIDE SEQUENCE [LARGE SCALE GENOMIC DNA]</scope>
    <source>
        <strain evidence="3 4">YIM 65646</strain>
    </source>
</reference>
<evidence type="ECO:0000313" key="4">
    <source>
        <dbReference type="Proteomes" id="UP000548476"/>
    </source>
</evidence>
<name>A0A841FUJ5_9ACTN</name>
<protein>
    <submittedName>
        <fullName evidence="3">Uncharacterized protein</fullName>
    </submittedName>
</protein>
<comment type="caution">
    <text evidence="3">The sequence shown here is derived from an EMBL/GenBank/DDBJ whole genome shotgun (WGS) entry which is preliminary data.</text>
</comment>
<keyword evidence="2" id="KW-1133">Transmembrane helix</keyword>